<evidence type="ECO:0000313" key="7">
    <source>
        <dbReference type="Proteomes" id="UP000032702"/>
    </source>
</evidence>
<gene>
    <name evidence="6" type="ORF">STIAU_6785</name>
</gene>
<evidence type="ECO:0000256" key="1">
    <source>
        <dbReference type="ARBA" id="ARBA00022737"/>
    </source>
</evidence>
<accession>Q08XC2</accession>
<dbReference type="InterPro" id="IPR013105">
    <property type="entry name" value="TPR_2"/>
</dbReference>
<dbReference type="Gene3D" id="1.25.40.10">
    <property type="entry name" value="Tetratricopeptide repeat domain"/>
    <property type="match status" value="2"/>
</dbReference>
<dbReference type="SUPFAM" id="SSF48452">
    <property type="entry name" value="TPR-like"/>
    <property type="match status" value="1"/>
</dbReference>
<dbReference type="Proteomes" id="UP000032702">
    <property type="component" value="Unassembled WGS sequence"/>
</dbReference>
<evidence type="ECO:0000256" key="5">
    <source>
        <dbReference type="SAM" id="MobiDB-lite"/>
    </source>
</evidence>
<dbReference type="PROSITE" id="PS50293">
    <property type="entry name" value="TPR_REGION"/>
    <property type="match status" value="1"/>
</dbReference>
<dbReference type="InterPro" id="IPR019734">
    <property type="entry name" value="TPR_rpt"/>
</dbReference>
<feature type="repeat" description="TPR" evidence="3">
    <location>
        <begin position="195"/>
        <end position="228"/>
    </location>
</feature>
<dbReference type="PATRIC" id="fig|378806.16.peg.4150"/>
<dbReference type="SMART" id="SM00028">
    <property type="entry name" value="TPR"/>
    <property type="match status" value="4"/>
</dbReference>
<dbReference type="PROSITE" id="PS50005">
    <property type="entry name" value="TPR"/>
    <property type="match status" value="1"/>
</dbReference>
<evidence type="ECO:0000256" key="2">
    <source>
        <dbReference type="ARBA" id="ARBA00022803"/>
    </source>
</evidence>
<dbReference type="Pfam" id="PF07719">
    <property type="entry name" value="TPR_2"/>
    <property type="match status" value="1"/>
</dbReference>
<keyword evidence="2 3" id="KW-0802">TPR repeat</keyword>
<dbReference type="PANTHER" id="PTHR12558">
    <property type="entry name" value="CELL DIVISION CYCLE 16,23,27"/>
    <property type="match status" value="1"/>
</dbReference>
<feature type="region of interest" description="Disordered" evidence="5">
    <location>
        <begin position="1"/>
        <end position="24"/>
    </location>
</feature>
<comment type="caution">
    <text evidence="6">The sequence shown here is derived from an EMBL/GenBank/DDBJ whole genome shotgun (WGS) entry which is preliminary data.</text>
</comment>
<keyword evidence="4" id="KW-0175">Coiled coil</keyword>
<protein>
    <submittedName>
        <fullName evidence="6">Tetratricopeptide repeat domain protein</fullName>
    </submittedName>
</protein>
<keyword evidence="1" id="KW-0677">Repeat</keyword>
<dbReference type="EMBL" id="AAMD01000092">
    <property type="protein sequence ID" value="EAU65135.1"/>
    <property type="molecule type" value="Genomic_DNA"/>
</dbReference>
<dbReference type="PANTHER" id="PTHR12558:SF13">
    <property type="entry name" value="CELL DIVISION CYCLE PROTEIN 27 HOMOLOG"/>
    <property type="match status" value="1"/>
</dbReference>
<organism evidence="6 7">
    <name type="scientific">Stigmatella aurantiaca (strain DW4/3-1)</name>
    <dbReference type="NCBI Taxonomy" id="378806"/>
    <lineage>
        <taxon>Bacteria</taxon>
        <taxon>Pseudomonadati</taxon>
        <taxon>Myxococcota</taxon>
        <taxon>Myxococcia</taxon>
        <taxon>Myxococcales</taxon>
        <taxon>Cystobacterineae</taxon>
        <taxon>Archangiaceae</taxon>
        <taxon>Stigmatella</taxon>
    </lineage>
</organism>
<dbReference type="Pfam" id="PF13432">
    <property type="entry name" value="TPR_16"/>
    <property type="match status" value="1"/>
</dbReference>
<name>Q08XC2_STIAD</name>
<evidence type="ECO:0000313" key="6">
    <source>
        <dbReference type="EMBL" id="EAU65135.1"/>
    </source>
</evidence>
<dbReference type="AlphaFoldDB" id="Q08XC2"/>
<sequence>MGTRQARGLGQETSERPRFCNPSSKSRATALQSAVFSQNATLRRPPPGRLGQAAPWLNGLGALCPIALLLRGHPRGRGPENFGYARRRQRLKGWCMNRLGRLGVVLGVLTLTAATGCEEKPEPAKIHRVKGSDHLSKKEWKEAAAAYELSLQADPKQDKVWEKKAYAHMQMGETDKAAEALLKLMEFKTEPAQKAELYRGLASLHMQGGQSDKAEQYFNEALKLEPKDEASLGWLAEIYSQRGGARSMAAAPVEADLQKSLEYYDKVIALNPNSANTYLNKRIVMAKYMEHEKQQKDVAELEIKENAKDATKAAEAKARAEQHQARMEEFKKQFDELSRKFSEAAKAAKAAQAGATTK</sequence>
<feature type="coiled-coil region" evidence="4">
    <location>
        <begin position="304"/>
        <end position="347"/>
    </location>
</feature>
<evidence type="ECO:0000256" key="4">
    <source>
        <dbReference type="SAM" id="Coils"/>
    </source>
</evidence>
<evidence type="ECO:0000256" key="3">
    <source>
        <dbReference type="PROSITE-ProRule" id="PRU00339"/>
    </source>
</evidence>
<reference evidence="6 7" key="1">
    <citation type="submission" date="2006-04" db="EMBL/GenBank/DDBJ databases">
        <authorList>
            <person name="Nierman W.C."/>
        </authorList>
    </citation>
    <scope>NUCLEOTIDE SEQUENCE [LARGE SCALE GENOMIC DNA]</scope>
    <source>
        <strain evidence="6 7">DW4/3-1</strain>
    </source>
</reference>
<proteinExistence type="predicted"/>
<dbReference type="InterPro" id="IPR011990">
    <property type="entry name" value="TPR-like_helical_dom_sf"/>
</dbReference>